<keyword evidence="2" id="KW-1185">Reference proteome</keyword>
<dbReference type="EMBL" id="LDAU01000120">
    <property type="protein sequence ID" value="KRX04248.1"/>
    <property type="molecule type" value="Genomic_DNA"/>
</dbReference>
<organism evidence="1 2">
    <name type="scientific">Pseudocohnilembus persalinus</name>
    <name type="common">Ciliate</name>
    <dbReference type="NCBI Taxonomy" id="266149"/>
    <lineage>
        <taxon>Eukaryota</taxon>
        <taxon>Sar</taxon>
        <taxon>Alveolata</taxon>
        <taxon>Ciliophora</taxon>
        <taxon>Intramacronucleata</taxon>
        <taxon>Oligohymenophorea</taxon>
        <taxon>Scuticociliatia</taxon>
        <taxon>Philasterida</taxon>
        <taxon>Pseudocohnilembidae</taxon>
        <taxon>Pseudocohnilembus</taxon>
    </lineage>
</organism>
<dbReference type="Proteomes" id="UP000054937">
    <property type="component" value="Unassembled WGS sequence"/>
</dbReference>
<dbReference type="Gene3D" id="3.80.10.10">
    <property type="entry name" value="Ribonuclease Inhibitor"/>
    <property type="match status" value="1"/>
</dbReference>
<dbReference type="InParanoid" id="A0A0V0QQF2"/>
<dbReference type="AlphaFoldDB" id="A0A0V0QQF2"/>
<name>A0A0V0QQF2_PSEPJ</name>
<comment type="caution">
    <text evidence="1">The sequence shown here is derived from an EMBL/GenBank/DDBJ whole genome shotgun (WGS) entry which is preliminary data.</text>
</comment>
<dbReference type="SUPFAM" id="SSF52047">
    <property type="entry name" value="RNI-like"/>
    <property type="match status" value="1"/>
</dbReference>
<sequence length="419" mass="49250">MGEKGTILFKQFIQQNIGLKNVSLYFDLLTLSKFGAKQLHDFFTNLESIEILKIHFGSQNNLNEENLTPLFKSISTKVLKELYIKVGSMNKCQSISIDAIGQVLQNNGKTLEKLRLQIGSFNDINSDNLNNFYQSFKYLEKLKYLNFTLQKPVSNHFLMAMMNVYSESDSVEQIAIQLQPHLKQKNHYITRLFQKIIMNKKLIQSQLIVEGQFNILYQIEQECSWKKKLEIQLQQQDEIKQKLAQSVYNLIKERSQELYSLKITDIDKIKLPALNTIAQAIFELPNLFSCTFKRGDIHNQFGQQIGNNDPIINTRMDQLNSLIKKYINDRVKVFKNFLNLYQKHMVKDHKDWEKALPLIAEKMKLMVPFNREELLQQQQQIRYKSMDEQKQGFKPMQDQSLDNLAEQNLILDHMSEDFF</sequence>
<accession>A0A0V0QQF2</accession>
<protein>
    <submittedName>
        <fullName evidence="1">Uncharacterized protein</fullName>
    </submittedName>
</protein>
<evidence type="ECO:0000313" key="2">
    <source>
        <dbReference type="Proteomes" id="UP000054937"/>
    </source>
</evidence>
<proteinExistence type="predicted"/>
<gene>
    <name evidence="1" type="ORF">PPERSA_11372</name>
</gene>
<dbReference type="InterPro" id="IPR032675">
    <property type="entry name" value="LRR_dom_sf"/>
</dbReference>
<evidence type="ECO:0000313" key="1">
    <source>
        <dbReference type="EMBL" id="KRX04248.1"/>
    </source>
</evidence>
<reference evidence="1 2" key="1">
    <citation type="journal article" date="2015" name="Sci. Rep.">
        <title>Genome of the facultative scuticociliatosis pathogen Pseudocohnilembus persalinus provides insight into its virulence through horizontal gene transfer.</title>
        <authorList>
            <person name="Xiong J."/>
            <person name="Wang G."/>
            <person name="Cheng J."/>
            <person name="Tian M."/>
            <person name="Pan X."/>
            <person name="Warren A."/>
            <person name="Jiang C."/>
            <person name="Yuan D."/>
            <person name="Miao W."/>
        </authorList>
    </citation>
    <scope>NUCLEOTIDE SEQUENCE [LARGE SCALE GENOMIC DNA]</scope>
    <source>
        <strain evidence="1">36N120E</strain>
    </source>
</reference>